<dbReference type="OrthoDB" id="9802264at2"/>
<evidence type="ECO:0000256" key="5">
    <source>
        <dbReference type="ARBA" id="ARBA00022741"/>
    </source>
</evidence>
<protein>
    <submittedName>
        <fullName evidence="9">ABC transporter</fullName>
    </submittedName>
</protein>
<dbReference type="NCBIfam" id="NF008233">
    <property type="entry name" value="PRK11000.1"/>
    <property type="match status" value="1"/>
</dbReference>
<evidence type="ECO:0000256" key="2">
    <source>
        <dbReference type="ARBA" id="ARBA00022475"/>
    </source>
</evidence>
<dbReference type="RefSeq" id="WP_045163654.1">
    <property type="nucleotide sequence ID" value="NZ_JYHV01000035.1"/>
</dbReference>
<dbReference type="InterPro" id="IPR027417">
    <property type="entry name" value="P-loop_NTPase"/>
</dbReference>
<keyword evidence="5" id="KW-0547">Nucleotide-binding</keyword>
<reference evidence="9 10" key="1">
    <citation type="submission" date="2015-02" db="EMBL/GenBank/DDBJ databases">
        <title>Draft genome sequence of Pseudomonas stutzeri NT0128 isolated from wheat (Triticum turgidum) rhizosphere.</title>
        <authorList>
            <person name="Tovi N."/>
            <person name="Frenk S."/>
            <person name="Hadar Y."/>
            <person name="Minz D."/>
        </authorList>
    </citation>
    <scope>NUCLEOTIDE SEQUENCE [LARGE SCALE GENOMIC DNA]</scope>
    <source>
        <strain evidence="9 10">NT0128</strain>
    </source>
</reference>
<dbReference type="PANTHER" id="PTHR43875:SF3">
    <property type="entry name" value="MALTOSE_MALTODEXTRIN IMPORT ATP-BINDING PROTEIN MALK"/>
    <property type="match status" value="1"/>
</dbReference>
<dbReference type="Pfam" id="PF00005">
    <property type="entry name" value="ABC_tran"/>
    <property type="match status" value="1"/>
</dbReference>
<evidence type="ECO:0000313" key="9">
    <source>
        <dbReference type="EMBL" id="KJH79919.1"/>
    </source>
</evidence>
<dbReference type="InterPro" id="IPR012340">
    <property type="entry name" value="NA-bd_OB-fold"/>
</dbReference>
<evidence type="ECO:0000256" key="3">
    <source>
        <dbReference type="ARBA" id="ARBA00022519"/>
    </source>
</evidence>
<dbReference type="InterPro" id="IPR017871">
    <property type="entry name" value="ABC_transporter-like_CS"/>
</dbReference>
<dbReference type="Gene3D" id="3.40.50.300">
    <property type="entry name" value="P-loop containing nucleotide triphosphate hydrolases"/>
    <property type="match status" value="1"/>
</dbReference>
<dbReference type="PATRIC" id="fig|316.101.peg.3283"/>
<dbReference type="InterPro" id="IPR008995">
    <property type="entry name" value="Mo/tungstate-bd_C_term_dom"/>
</dbReference>
<keyword evidence="2" id="KW-1003">Cell membrane</keyword>
<evidence type="ECO:0000313" key="10">
    <source>
        <dbReference type="Proteomes" id="UP000032487"/>
    </source>
</evidence>
<dbReference type="InterPro" id="IPR047641">
    <property type="entry name" value="ABC_transpr_MalK/UgpC-like"/>
</dbReference>
<gene>
    <name evidence="9" type="ORF">UF78_18315</name>
</gene>
<dbReference type="GO" id="GO:1990060">
    <property type="term" value="C:maltose transport complex"/>
    <property type="evidence" value="ECO:0007669"/>
    <property type="project" value="TreeGrafter"/>
</dbReference>
<dbReference type="InterPro" id="IPR003593">
    <property type="entry name" value="AAA+_ATPase"/>
</dbReference>
<dbReference type="EMBL" id="JYHV01000035">
    <property type="protein sequence ID" value="KJH79919.1"/>
    <property type="molecule type" value="Genomic_DNA"/>
</dbReference>
<name>A0A0D9AGT7_STUST</name>
<evidence type="ECO:0000256" key="7">
    <source>
        <dbReference type="ARBA" id="ARBA00023136"/>
    </source>
</evidence>
<dbReference type="Gene3D" id="2.40.50.100">
    <property type="match status" value="1"/>
</dbReference>
<dbReference type="Gene3D" id="2.40.50.140">
    <property type="entry name" value="Nucleic acid-binding proteins"/>
    <property type="match status" value="1"/>
</dbReference>
<keyword evidence="6" id="KW-0067">ATP-binding</keyword>
<keyword evidence="3" id="KW-0997">Cell inner membrane</keyword>
<evidence type="ECO:0000256" key="1">
    <source>
        <dbReference type="ARBA" id="ARBA00022448"/>
    </source>
</evidence>
<dbReference type="SMART" id="SM00382">
    <property type="entry name" value="AAA"/>
    <property type="match status" value="1"/>
</dbReference>
<keyword evidence="1" id="KW-0813">Transport</keyword>
<dbReference type="GO" id="GO:0005524">
    <property type="term" value="F:ATP binding"/>
    <property type="evidence" value="ECO:0007669"/>
    <property type="project" value="UniProtKB-KW"/>
</dbReference>
<comment type="caution">
    <text evidence="9">The sequence shown here is derived from an EMBL/GenBank/DDBJ whole genome shotgun (WGS) entry which is preliminary data.</text>
</comment>
<proteinExistence type="predicted"/>
<keyword evidence="4" id="KW-0762">Sugar transport</keyword>
<dbReference type="PROSITE" id="PS50893">
    <property type="entry name" value="ABC_TRANSPORTER_2"/>
    <property type="match status" value="1"/>
</dbReference>
<dbReference type="InterPro" id="IPR015855">
    <property type="entry name" value="ABC_transpr_MalK-like"/>
</dbReference>
<dbReference type="Pfam" id="PF17912">
    <property type="entry name" value="OB_MalK"/>
    <property type="match status" value="1"/>
</dbReference>
<dbReference type="SUPFAM" id="SSF50331">
    <property type="entry name" value="MOP-like"/>
    <property type="match status" value="1"/>
</dbReference>
<evidence type="ECO:0000259" key="8">
    <source>
        <dbReference type="PROSITE" id="PS50893"/>
    </source>
</evidence>
<evidence type="ECO:0000256" key="6">
    <source>
        <dbReference type="ARBA" id="ARBA00022840"/>
    </source>
</evidence>
<dbReference type="InterPro" id="IPR040582">
    <property type="entry name" value="OB_MalK-like"/>
</dbReference>
<feature type="domain" description="ABC transporter" evidence="8">
    <location>
        <begin position="4"/>
        <end position="234"/>
    </location>
</feature>
<dbReference type="PANTHER" id="PTHR43875">
    <property type="entry name" value="MALTODEXTRIN IMPORT ATP-BINDING PROTEIN MSMX"/>
    <property type="match status" value="1"/>
</dbReference>
<dbReference type="AlphaFoldDB" id="A0A0D9AGT7"/>
<organism evidence="9 10">
    <name type="scientific">Stutzerimonas stutzeri</name>
    <name type="common">Pseudomonas stutzeri</name>
    <dbReference type="NCBI Taxonomy" id="316"/>
    <lineage>
        <taxon>Bacteria</taxon>
        <taxon>Pseudomonadati</taxon>
        <taxon>Pseudomonadota</taxon>
        <taxon>Gammaproteobacteria</taxon>
        <taxon>Pseudomonadales</taxon>
        <taxon>Pseudomonadaceae</taxon>
        <taxon>Stutzerimonas</taxon>
    </lineage>
</organism>
<accession>A0A0D9AGT7</accession>
<dbReference type="GO" id="GO:0015423">
    <property type="term" value="F:ABC-type maltose transporter activity"/>
    <property type="evidence" value="ECO:0007669"/>
    <property type="project" value="TreeGrafter"/>
</dbReference>
<dbReference type="InterPro" id="IPR003439">
    <property type="entry name" value="ABC_transporter-like_ATP-bd"/>
</dbReference>
<keyword evidence="7" id="KW-0472">Membrane</keyword>
<dbReference type="CDD" id="cd03301">
    <property type="entry name" value="ABC_MalK_N"/>
    <property type="match status" value="1"/>
</dbReference>
<dbReference type="PROSITE" id="PS00211">
    <property type="entry name" value="ABC_TRANSPORTER_1"/>
    <property type="match status" value="1"/>
</dbReference>
<evidence type="ECO:0000256" key="4">
    <source>
        <dbReference type="ARBA" id="ARBA00022597"/>
    </source>
</evidence>
<dbReference type="Proteomes" id="UP000032487">
    <property type="component" value="Unassembled WGS sequence"/>
</dbReference>
<sequence length="371" mass="40751">MASVTLRNICKSYDEVPITCGINLDIADGEFVVFVGPSGCGKSTLLRLIAGLEDITDGELQIDGERVNELPPMDRSVGMVFQSYALYPHMSVAENMAFGLKLAKIDKGEIRRRVDSVAKILQLDQMLDRKPKDLSGGQRQRVAIGRTMVREPKVFLFDEPLSNLDAFLRVQMRIEISRLHQRLKATMIYVTHDQVEAMTLADKIVVLNAGRIAQVGPPLELYHYPSNQFVAGFIGSPQMNFLPVSVLRADADSVEVTMPGGSALRLPVDGSQVSPGDAVTLGIRPEHFVDADRADFVFNGEIAVAERLGDHNLLHLNFEGVDEMVAVASDGNRRVAVGQVYATGLLADKCHLFRADGQACARRYREPALFG</sequence>
<dbReference type="GO" id="GO:0055052">
    <property type="term" value="C:ATP-binding cassette (ABC) transporter complex, substrate-binding subunit-containing"/>
    <property type="evidence" value="ECO:0007669"/>
    <property type="project" value="TreeGrafter"/>
</dbReference>
<dbReference type="GO" id="GO:0016887">
    <property type="term" value="F:ATP hydrolysis activity"/>
    <property type="evidence" value="ECO:0007669"/>
    <property type="project" value="InterPro"/>
</dbReference>
<dbReference type="FunFam" id="3.40.50.300:FF:000042">
    <property type="entry name" value="Maltose/maltodextrin ABC transporter, ATP-binding protein"/>
    <property type="match status" value="1"/>
</dbReference>
<dbReference type="NCBIfam" id="NF008653">
    <property type="entry name" value="PRK11650.1"/>
    <property type="match status" value="1"/>
</dbReference>
<dbReference type="SUPFAM" id="SSF52540">
    <property type="entry name" value="P-loop containing nucleoside triphosphate hydrolases"/>
    <property type="match status" value="1"/>
</dbReference>